<dbReference type="Gene3D" id="3.10.50.40">
    <property type="match status" value="1"/>
</dbReference>
<dbReference type="GO" id="GO:0003755">
    <property type="term" value="F:peptidyl-prolyl cis-trans isomerase activity"/>
    <property type="evidence" value="ECO:0007669"/>
    <property type="project" value="UniProtKB-KW"/>
</dbReference>
<evidence type="ECO:0000259" key="2">
    <source>
        <dbReference type="PROSITE" id="PS50198"/>
    </source>
</evidence>
<sequence length="330" mass="36613">MAGVLLAGCKPASPQPEATLTVNSVSITREEVARELRGLLWRRSMVWESLDVAAEEKLRREAVDALVERRLIADFAARAPHATAITPAEAEAAFQQFIRQFEPPDHWKQRMELQGLTELQLRERLTAELAQTRAIESWLKSQRTSSVSQLDEAAAQKWFAAHRESMRLPERVRASHIFLTAHDVGKPDRTAEMAAIQQQLTAGAATLAQLAAAFSDDERSKKVGGDLGWLSRERVPEDFAKALFALPVGKPSPVFRTQLGWHIALVHEKKPARPPEFSEVKAEIMTMLGNEWRVSALGRLRAELRAAATIQEAPGFAKDLAPAPWDGVAK</sequence>
<accession>A0A366HSN3</accession>
<feature type="domain" description="PpiC" evidence="2">
    <location>
        <begin position="169"/>
        <end position="268"/>
    </location>
</feature>
<dbReference type="PROSITE" id="PS50198">
    <property type="entry name" value="PPIC_PPIASE_2"/>
    <property type="match status" value="1"/>
</dbReference>
<dbReference type="SUPFAM" id="SSF109998">
    <property type="entry name" value="Triger factor/SurA peptide-binding domain-like"/>
    <property type="match status" value="1"/>
</dbReference>
<dbReference type="PANTHER" id="PTHR47245:SF2">
    <property type="entry name" value="PEPTIDYL-PROLYL CIS-TRANS ISOMERASE HP_0175-RELATED"/>
    <property type="match status" value="1"/>
</dbReference>
<dbReference type="RefSeq" id="WP_170156751.1">
    <property type="nucleotide sequence ID" value="NZ_QNRR01000001.1"/>
</dbReference>
<name>A0A366HSN3_9BACT</name>
<dbReference type="Proteomes" id="UP000253426">
    <property type="component" value="Unassembled WGS sequence"/>
</dbReference>
<reference evidence="3 4" key="1">
    <citation type="submission" date="2018-06" db="EMBL/GenBank/DDBJ databases">
        <title>Genomic Encyclopedia of Type Strains, Phase IV (KMG-IV): sequencing the most valuable type-strain genomes for metagenomic binning, comparative biology and taxonomic classification.</title>
        <authorList>
            <person name="Goeker M."/>
        </authorList>
    </citation>
    <scope>NUCLEOTIDE SEQUENCE [LARGE SCALE GENOMIC DNA]</scope>
    <source>
        <strain evidence="3 4">DSM 25532</strain>
    </source>
</reference>
<keyword evidence="1" id="KW-0697">Rotamase</keyword>
<evidence type="ECO:0000313" key="3">
    <source>
        <dbReference type="EMBL" id="RBP47291.1"/>
    </source>
</evidence>
<dbReference type="InterPro" id="IPR050245">
    <property type="entry name" value="PrsA_foldase"/>
</dbReference>
<protein>
    <submittedName>
        <fullName evidence="3">Parvulin-like peptidyl-prolyl isomerase</fullName>
    </submittedName>
</protein>
<evidence type="ECO:0000313" key="4">
    <source>
        <dbReference type="Proteomes" id="UP000253426"/>
    </source>
</evidence>
<keyword evidence="4" id="KW-1185">Reference proteome</keyword>
<dbReference type="InterPro" id="IPR000297">
    <property type="entry name" value="PPIase_PpiC"/>
</dbReference>
<proteinExistence type="predicted"/>
<dbReference type="EMBL" id="QNRR01000001">
    <property type="protein sequence ID" value="RBP47291.1"/>
    <property type="molecule type" value="Genomic_DNA"/>
</dbReference>
<dbReference type="Gene3D" id="1.10.4030.10">
    <property type="entry name" value="Porin chaperone SurA, peptide-binding domain"/>
    <property type="match status" value="1"/>
</dbReference>
<dbReference type="AlphaFoldDB" id="A0A366HSN3"/>
<dbReference type="SUPFAM" id="SSF54534">
    <property type="entry name" value="FKBP-like"/>
    <property type="match status" value="1"/>
</dbReference>
<gene>
    <name evidence="3" type="ORF">DES53_10188</name>
</gene>
<dbReference type="InterPro" id="IPR027304">
    <property type="entry name" value="Trigger_fact/SurA_dom_sf"/>
</dbReference>
<dbReference type="PANTHER" id="PTHR47245">
    <property type="entry name" value="PEPTIDYLPROLYL ISOMERASE"/>
    <property type="match status" value="1"/>
</dbReference>
<organism evidence="3 4">
    <name type="scientific">Roseimicrobium gellanilyticum</name>
    <dbReference type="NCBI Taxonomy" id="748857"/>
    <lineage>
        <taxon>Bacteria</taxon>
        <taxon>Pseudomonadati</taxon>
        <taxon>Verrucomicrobiota</taxon>
        <taxon>Verrucomicrobiia</taxon>
        <taxon>Verrucomicrobiales</taxon>
        <taxon>Verrucomicrobiaceae</taxon>
        <taxon>Roseimicrobium</taxon>
    </lineage>
</organism>
<dbReference type="InterPro" id="IPR046357">
    <property type="entry name" value="PPIase_dom_sf"/>
</dbReference>
<comment type="caution">
    <text evidence="3">The sequence shown here is derived from an EMBL/GenBank/DDBJ whole genome shotgun (WGS) entry which is preliminary data.</text>
</comment>
<evidence type="ECO:0000256" key="1">
    <source>
        <dbReference type="PROSITE-ProRule" id="PRU00278"/>
    </source>
</evidence>
<dbReference type="Pfam" id="PF00639">
    <property type="entry name" value="Rotamase"/>
    <property type="match status" value="1"/>
</dbReference>
<keyword evidence="1 3" id="KW-0413">Isomerase</keyword>